<proteinExistence type="predicted"/>
<dbReference type="EMBL" id="AP011729">
    <property type="protein sequence ID" value="BAL55801.1"/>
    <property type="molecule type" value="Genomic_DNA"/>
</dbReference>
<dbReference type="InterPro" id="IPR047706">
    <property type="entry name" value="BCAM0308-like"/>
</dbReference>
<reference evidence="1" key="2">
    <citation type="journal article" date="2012" name="PLoS ONE">
        <title>A Deeply Branching Thermophilic Bacterium with an Ancient Acetyl-CoA Pathway Dominates a Subsurface Ecosystem.</title>
        <authorList>
            <person name="Takami H."/>
            <person name="Noguchi H."/>
            <person name="Takaki Y."/>
            <person name="Uchiyama I."/>
            <person name="Toyoda A."/>
            <person name="Nishi S."/>
            <person name="Chee G.-J."/>
            <person name="Arai W."/>
            <person name="Nunoura T."/>
            <person name="Itoh T."/>
            <person name="Hattori M."/>
            <person name="Takai K."/>
        </authorList>
    </citation>
    <scope>NUCLEOTIDE SEQUENCE</scope>
</reference>
<accession>H5SI15</accession>
<evidence type="ECO:0000313" key="2">
    <source>
        <dbReference type="EMBL" id="BAL55865.1"/>
    </source>
</evidence>
<gene>
    <name evidence="1" type="ORF">HGMM_F31E01C37</name>
    <name evidence="2" type="ORF">HGMM_F32F05C23</name>
    <name evidence="3" type="ORF">HGMM_F47C08C35</name>
</gene>
<dbReference type="AlphaFoldDB" id="H5SI15"/>
<reference evidence="1" key="1">
    <citation type="journal article" date="2005" name="Environ. Microbiol.">
        <title>Genetic and functional properties of uncultivated thermophilic crenarchaeotes from a subsurface gold mine as revealed by analysis of genome fragments.</title>
        <authorList>
            <person name="Nunoura T."/>
            <person name="Hirayama H."/>
            <person name="Takami H."/>
            <person name="Oida H."/>
            <person name="Nishi S."/>
            <person name="Shimamura S."/>
            <person name="Suzuki Y."/>
            <person name="Inagaki F."/>
            <person name="Takai K."/>
            <person name="Nealson K.H."/>
            <person name="Horikoshi K."/>
        </authorList>
    </citation>
    <scope>NUCLEOTIDE SEQUENCE</scope>
</reference>
<dbReference type="EMBL" id="AP011766">
    <property type="protein sequence ID" value="BAL57114.1"/>
    <property type="molecule type" value="Genomic_DNA"/>
</dbReference>
<sequence length="165" mass="18968">MRTTTRREILAEDTGSPYYELRKYPEPTVCSGCNLVYHKGRWTNGLAAPAGANRELCPACKRVQDRNPGGVVYLDGSYLHARREEILNVAKNQERLARTQRPLQRIMWIKPNGDGLEIATTNFHLARRIGEAIHQAHKGDLEIKYAEGDRFARVYWHRDDQPKPK</sequence>
<evidence type="ECO:0000313" key="1">
    <source>
        <dbReference type="EMBL" id="BAL55801.1"/>
    </source>
</evidence>
<protein>
    <submittedName>
        <fullName evidence="1">Hypothetical conserved protein</fullName>
    </submittedName>
</protein>
<dbReference type="NCBIfam" id="NF040826">
    <property type="entry name" value="lxa_BCAM0308"/>
    <property type="match status" value="1"/>
</dbReference>
<organism evidence="1">
    <name type="scientific">uncultured Acetothermia bacterium</name>
    <dbReference type="NCBI Taxonomy" id="236499"/>
    <lineage>
        <taxon>Bacteria</taxon>
        <taxon>Candidatus Bipolaricaulota</taxon>
        <taxon>environmental samples</taxon>
    </lineage>
</organism>
<name>H5SI15_9BACT</name>
<evidence type="ECO:0000313" key="3">
    <source>
        <dbReference type="EMBL" id="BAL57114.1"/>
    </source>
</evidence>
<dbReference type="EMBL" id="AP011731">
    <property type="protein sequence ID" value="BAL55865.1"/>
    <property type="molecule type" value="Genomic_DNA"/>
</dbReference>